<dbReference type="PANTHER" id="PTHR46696">
    <property type="entry name" value="P450, PUTATIVE (EUROFUNG)-RELATED"/>
    <property type="match status" value="1"/>
</dbReference>
<dbReference type="PANTHER" id="PTHR46696:SF1">
    <property type="entry name" value="CYTOCHROME P450 YJIB-RELATED"/>
    <property type="match status" value="1"/>
</dbReference>
<name>A0A918DPD5_9ACTN</name>
<keyword evidence="2" id="KW-0479">Metal-binding</keyword>
<dbReference type="InterPro" id="IPR036396">
    <property type="entry name" value="Cyt_P450_sf"/>
</dbReference>
<evidence type="ECO:0000256" key="2">
    <source>
        <dbReference type="RuleBase" id="RU000461"/>
    </source>
</evidence>
<comment type="similarity">
    <text evidence="1 2">Belongs to the cytochrome P450 family.</text>
</comment>
<protein>
    <submittedName>
        <fullName evidence="3">Cytochrome P450</fullName>
    </submittedName>
</protein>
<dbReference type="GO" id="GO:0004497">
    <property type="term" value="F:monooxygenase activity"/>
    <property type="evidence" value="ECO:0007669"/>
    <property type="project" value="UniProtKB-KW"/>
</dbReference>
<dbReference type="PROSITE" id="PS00086">
    <property type="entry name" value="CYTOCHROME_P450"/>
    <property type="match status" value="1"/>
</dbReference>
<keyword evidence="2" id="KW-0560">Oxidoreductase</keyword>
<comment type="caution">
    <text evidence="3">The sequence shown here is derived from an EMBL/GenBank/DDBJ whole genome shotgun (WGS) entry which is preliminary data.</text>
</comment>
<evidence type="ECO:0000313" key="3">
    <source>
        <dbReference type="EMBL" id="GGO76223.1"/>
    </source>
</evidence>
<reference evidence="3" key="2">
    <citation type="submission" date="2020-09" db="EMBL/GenBank/DDBJ databases">
        <authorList>
            <person name="Sun Q."/>
            <person name="Zhou Y."/>
        </authorList>
    </citation>
    <scope>NUCLEOTIDE SEQUENCE</scope>
    <source>
        <strain evidence="3">CGMCC 4.7368</strain>
    </source>
</reference>
<dbReference type="InterPro" id="IPR017972">
    <property type="entry name" value="Cyt_P450_CS"/>
</dbReference>
<dbReference type="Pfam" id="PF00067">
    <property type="entry name" value="p450"/>
    <property type="match status" value="1"/>
</dbReference>
<dbReference type="RefSeq" id="WP_189126888.1">
    <property type="nucleotide sequence ID" value="NZ_BMNH01000019.1"/>
</dbReference>
<proteinExistence type="inferred from homology"/>
<dbReference type="Proteomes" id="UP000646523">
    <property type="component" value="Unassembled WGS sequence"/>
</dbReference>
<keyword evidence="2" id="KW-0503">Monooxygenase</keyword>
<gene>
    <name evidence="3" type="ORF">GCM10012289_53090</name>
</gene>
<reference evidence="3" key="1">
    <citation type="journal article" date="2014" name="Int. J. Syst. Evol. Microbiol.">
        <title>Complete genome sequence of Corynebacterium casei LMG S-19264T (=DSM 44701T), isolated from a smear-ripened cheese.</title>
        <authorList>
            <consortium name="US DOE Joint Genome Institute (JGI-PGF)"/>
            <person name="Walter F."/>
            <person name="Albersmeier A."/>
            <person name="Kalinowski J."/>
            <person name="Ruckert C."/>
        </authorList>
    </citation>
    <scope>NUCLEOTIDE SEQUENCE</scope>
    <source>
        <strain evidence="3">CGMCC 4.7368</strain>
    </source>
</reference>
<sequence length="399" mass="43870">MSTESPFPHSLRTLLWPETLRNPAPVYSAWRETDPFFWFDELGTWVLTRHADCAEVLRRLDLFSSDWRRVGERLPDELIMLQSVDPPDHPPVRRLLAAAYRAQDHAALAGRTAERVRRRLAGLGGAEVEFVHEVAIPLTVETICDLLGVDPPDLDWLTSVSPSVVDTMDGGLRPEVMPAGIAARAEIDAVIAHWMTDHRPDGMFAFVAEKLRTVDVDRRLLLNSLRSTFHAGFESSARLLALSLLAFIDNPDTLQNFPENPDSGVEELIRYTSQVQVLARACLTDTEIGGRKVRAGEGVTLIIGAANRDPAVFADPDALRLDRAHNPHLGFGRGLHACLGAGVASAQTRALFTELARAGHTVRPHAAPVMWDSGTLRGVRSLPVTFAQEVVPCATSTDR</sequence>
<dbReference type="GO" id="GO:0020037">
    <property type="term" value="F:heme binding"/>
    <property type="evidence" value="ECO:0007669"/>
    <property type="project" value="InterPro"/>
</dbReference>
<accession>A0A918DPD5</accession>
<evidence type="ECO:0000256" key="1">
    <source>
        <dbReference type="ARBA" id="ARBA00010617"/>
    </source>
</evidence>
<keyword evidence="2" id="KW-0408">Iron</keyword>
<organism evidence="3 4">
    <name type="scientific">Nonomuraea cavernae</name>
    <dbReference type="NCBI Taxonomy" id="2045107"/>
    <lineage>
        <taxon>Bacteria</taxon>
        <taxon>Bacillati</taxon>
        <taxon>Actinomycetota</taxon>
        <taxon>Actinomycetes</taxon>
        <taxon>Streptosporangiales</taxon>
        <taxon>Streptosporangiaceae</taxon>
        <taxon>Nonomuraea</taxon>
    </lineage>
</organism>
<evidence type="ECO:0000313" key="4">
    <source>
        <dbReference type="Proteomes" id="UP000646523"/>
    </source>
</evidence>
<dbReference type="Gene3D" id="1.10.630.10">
    <property type="entry name" value="Cytochrome P450"/>
    <property type="match status" value="1"/>
</dbReference>
<dbReference type="InterPro" id="IPR001128">
    <property type="entry name" value="Cyt_P450"/>
</dbReference>
<dbReference type="EMBL" id="BMNH01000019">
    <property type="protein sequence ID" value="GGO76223.1"/>
    <property type="molecule type" value="Genomic_DNA"/>
</dbReference>
<dbReference type="SUPFAM" id="SSF48264">
    <property type="entry name" value="Cytochrome P450"/>
    <property type="match status" value="1"/>
</dbReference>
<dbReference type="GO" id="GO:0005506">
    <property type="term" value="F:iron ion binding"/>
    <property type="evidence" value="ECO:0007669"/>
    <property type="project" value="InterPro"/>
</dbReference>
<keyword evidence="4" id="KW-1185">Reference proteome</keyword>
<dbReference type="GO" id="GO:0016705">
    <property type="term" value="F:oxidoreductase activity, acting on paired donors, with incorporation or reduction of molecular oxygen"/>
    <property type="evidence" value="ECO:0007669"/>
    <property type="project" value="InterPro"/>
</dbReference>
<keyword evidence="2" id="KW-0349">Heme</keyword>
<dbReference type="AlphaFoldDB" id="A0A918DPD5"/>
<dbReference type="PRINTS" id="PR00359">
    <property type="entry name" value="BP450"/>
</dbReference>
<dbReference type="InterPro" id="IPR002397">
    <property type="entry name" value="Cyt_P450_B"/>
</dbReference>